<proteinExistence type="predicted"/>
<organism evidence="1 2">
    <name type="scientific">Brassica campestris</name>
    <name type="common">Field mustard</name>
    <dbReference type="NCBI Taxonomy" id="3711"/>
    <lineage>
        <taxon>Eukaryota</taxon>
        <taxon>Viridiplantae</taxon>
        <taxon>Streptophyta</taxon>
        <taxon>Embryophyta</taxon>
        <taxon>Tracheophyta</taxon>
        <taxon>Spermatophyta</taxon>
        <taxon>Magnoliopsida</taxon>
        <taxon>eudicotyledons</taxon>
        <taxon>Gunneridae</taxon>
        <taxon>Pentapetalae</taxon>
        <taxon>rosids</taxon>
        <taxon>malvids</taxon>
        <taxon>Brassicales</taxon>
        <taxon>Brassicaceae</taxon>
        <taxon>Brassiceae</taxon>
        <taxon>Brassica</taxon>
    </lineage>
</organism>
<dbReference type="AlphaFoldDB" id="A0A397XIP0"/>
<evidence type="ECO:0000313" key="1">
    <source>
        <dbReference type="EMBL" id="RID40619.1"/>
    </source>
</evidence>
<protein>
    <submittedName>
        <fullName evidence="1">Uncharacterized protein</fullName>
    </submittedName>
</protein>
<dbReference type="Proteomes" id="UP000264353">
    <property type="component" value="Chromosome A10"/>
</dbReference>
<name>A0A397XIP0_BRACM</name>
<accession>A0A397XIP0</accession>
<evidence type="ECO:0000313" key="2">
    <source>
        <dbReference type="Proteomes" id="UP000264353"/>
    </source>
</evidence>
<sequence length="92" mass="10343">MNILSFFPAVILTYKKVWLHQVNCSVPALPSSGRLIKEALMWLAEDFGGKGGRSGRNIGRKRTGLAMSRLRLTHTFIYVIEHIAVISLQDVF</sequence>
<gene>
    <name evidence="1" type="ORF">BRARA_J00651</name>
</gene>
<reference evidence="1 2" key="1">
    <citation type="submission" date="2018-06" db="EMBL/GenBank/DDBJ databases">
        <title>WGS assembly of Brassica rapa FPsc.</title>
        <authorList>
            <person name="Bowman J."/>
            <person name="Kohchi T."/>
            <person name="Yamato K."/>
            <person name="Jenkins J."/>
            <person name="Shu S."/>
            <person name="Ishizaki K."/>
            <person name="Yamaoka S."/>
            <person name="Nishihama R."/>
            <person name="Nakamura Y."/>
            <person name="Berger F."/>
            <person name="Adam C."/>
            <person name="Aki S."/>
            <person name="Althoff F."/>
            <person name="Araki T."/>
            <person name="Arteaga-Vazquez M."/>
            <person name="Balasubrmanian S."/>
            <person name="Bauer D."/>
            <person name="Boehm C."/>
            <person name="Briginshaw L."/>
            <person name="Caballero-Perez J."/>
            <person name="Catarino B."/>
            <person name="Chen F."/>
            <person name="Chiyoda S."/>
            <person name="Chovatia M."/>
            <person name="Davies K."/>
            <person name="Delmans M."/>
            <person name="Demura T."/>
            <person name="Dierschke T."/>
            <person name="Dolan L."/>
            <person name="Dorantes-Acosta A."/>
            <person name="Eklund D."/>
            <person name="Florent S."/>
            <person name="Flores-Sandoval E."/>
            <person name="Fujiyama A."/>
            <person name="Fukuzawa H."/>
            <person name="Galik B."/>
            <person name="Grimanelli D."/>
            <person name="Grimwood J."/>
            <person name="Grossniklaus U."/>
            <person name="Hamada T."/>
            <person name="Haseloff J."/>
            <person name="Hetherington A."/>
            <person name="Higo A."/>
            <person name="Hirakawa Y."/>
            <person name="Hundley H."/>
            <person name="Ikeda Y."/>
            <person name="Inoue K."/>
            <person name="Inoue S."/>
            <person name="Ishida S."/>
            <person name="Jia Q."/>
            <person name="Kakita M."/>
            <person name="Kanazawa T."/>
            <person name="Kawai Y."/>
            <person name="Kawashima T."/>
            <person name="Kennedy M."/>
            <person name="Kinose K."/>
            <person name="Kinoshita T."/>
            <person name="Kohara Y."/>
            <person name="Koide E."/>
            <person name="Komatsu K."/>
            <person name="Kopischke S."/>
            <person name="Kubo M."/>
            <person name="Kyozuka J."/>
            <person name="Lagercrantz U."/>
            <person name="Lin S."/>
            <person name="Lindquist E."/>
            <person name="Lipzen A."/>
            <person name="Lu C."/>
            <person name="Luna E."/>
            <person name="Martienssen R."/>
            <person name="Minamino N."/>
            <person name="Mizutani M."/>
            <person name="Mizutani M."/>
            <person name="Mochizuki N."/>
            <person name="Monte I."/>
            <person name="Mosher R."/>
            <person name="Nagasaki H."/>
            <person name="Nakagami H."/>
            <person name="Naramoto S."/>
            <person name="Nishitani K."/>
            <person name="Ohtani M."/>
            <person name="Okamoto T."/>
            <person name="Okumura M."/>
            <person name="Phillips J."/>
            <person name="Pollak B."/>
            <person name="Reinders A."/>
            <person name="Roevekamp M."/>
            <person name="Sano R."/>
            <person name="Sawa S."/>
            <person name="Schmid M."/>
            <person name="Shirakawa M."/>
            <person name="Solano R."/>
            <person name="Spunde A."/>
            <person name="Suetsugu N."/>
            <person name="Sugano S."/>
            <person name="Sugiyama A."/>
            <person name="Sun R."/>
            <person name="Suzuki Y."/>
            <person name="Takenaka M."/>
            <person name="Takezawa D."/>
            <person name="Tomogane H."/>
            <person name="Tsuzuki M."/>
            <person name="Ueda T."/>
            <person name="Umeda M."/>
            <person name="Ward J."/>
            <person name="Watanabe Y."/>
            <person name="Yazaki K."/>
            <person name="Yokoyama R."/>
            <person name="Yoshitake Y."/>
            <person name="Yotsui I."/>
            <person name="Zachgo S."/>
            <person name="Schmutz J."/>
        </authorList>
    </citation>
    <scope>NUCLEOTIDE SEQUENCE [LARGE SCALE GENOMIC DNA]</scope>
    <source>
        <strain evidence="2">cv. B-3</strain>
    </source>
</reference>
<dbReference type="EMBL" id="CM010637">
    <property type="protein sequence ID" value="RID40619.1"/>
    <property type="molecule type" value="Genomic_DNA"/>
</dbReference>